<dbReference type="InterPro" id="IPR036397">
    <property type="entry name" value="RNaseH_sf"/>
</dbReference>
<dbReference type="Proteomes" id="UP000676565">
    <property type="component" value="Unassembled WGS sequence"/>
</dbReference>
<evidence type="ECO:0000313" key="3">
    <source>
        <dbReference type="Proteomes" id="UP000676565"/>
    </source>
</evidence>
<name>A0ABS5BTG0_9BACT</name>
<dbReference type="PANTHER" id="PTHR46564">
    <property type="entry name" value="TRANSPOSASE"/>
    <property type="match status" value="1"/>
</dbReference>
<evidence type="ECO:0000259" key="1">
    <source>
        <dbReference type="Pfam" id="PF13358"/>
    </source>
</evidence>
<reference evidence="2 3" key="1">
    <citation type="submission" date="2021-04" db="EMBL/GenBank/DDBJ databases">
        <authorList>
            <person name="Ivanova A."/>
        </authorList>
    </citation>
    <scope>NUCLEOTIDE SEQUENCE [LARGE SCALE GENOMIC DNA]</scope>
    <source>
        <strain evidence="2 3">G18</strain>
    </source>
</reference>
<dbReference type="InterPro" id="IPR038717">
    <property type="entry name" value="Tc1-like_DDE_dom"/>
</dbReference>
<gene>
    <name evidence="2" type="ORF">J8F10_16920</name>
</gene>
<dbReference type="PANTHER" id="PTHR46564:SF1">
    <property type="entry name" value="TRANSPOSASE"/>
    <property type="match status" value="1"/>
</dbReference>
<dbReference type="RefSeq" id="WP_210655561.1">
    <property type="nucleotide sequence ID" value="NZ_JAGKQQ010000001.1"/>
</dbReference>
<protein>
    <submittedName>
        <fullName evidence="2">Transposase</fullName>
    </submittedName>
</protein>
<dbReference type="Gene3D" id="3.30.420.10">
    <property type="entry name" value="Ribonuclease H-like superfamily/Ribonuclease H"/>
    <property type="match status" value="1"/>
</dbReference>
<sequence length="211" mass="23773">MAQAGLASNQKKVRRQNAHLVLIDETGLFLNPLVRRSWSLRGKTPVIGRDGGHRKKVSVIGAVSVSPVARRPGLYFSTLPDGFFTAEAVVHFLRDLLKHLRGKVVVVWDGGGNHKGPLIRAFLRRNRRLWLERLPAYAPELNPVEAVWSWLKYGQLANYVPDAMADLDDEIIDRLIALKCDPNVLRNLWDGSDLPFPQMRRDKQGSLPADQ</sequence>
<proteinExistence type="predicted"/>
<keyword evidence="3" id="KW-1185">Reference proteome</keyword>
<organism evidence="2 3">
    <name type="scientific">Gemmata palustris</name>
    <dbReference type="NCBI Taxonomy" id="2822762"/>
    <lineage>
        <taxon>Bacteria</taxon>
        <taxon>Pseudomonadati</taxon>
        <taxon>Planctomycetota</taxon>
        <taxon>Planctomycetia</taxon>
        <taxon>Gemmatales</taxon>
        <taxon>Gemmataceae</taxon>
        <taxon>Gemmata</taxon>
    </lineage>
</organism>
<dbReference type="EMBL" id="JAGKQQ010000001">
    <property type="protein sequence ID" value="MBP3956955.1"/>
    <property type="molecule type" value="Genomic_DNA"/>
</dbReference>
<comment type="caution">
    <text evidence="2">The sequence shown here is derived from an EMBL/GenBank/DDBJ whole genome shotgun (WGS) entry which is preliminary data.</text>
</comment>
<accession>A0ABS5BTG0</accession>
<evidence type="ECO:0000313" key="2">
    <source>
        <dbReference type="EMBL" id="MBP3956955.1"/>
    </source>
</evidence>
<dbReference type="Pfam" id="PF13358">
    <property type="entry name" value="DDE_3"/>
    <property type="match status" value="1"/>
</dbReference>
<feature type="domain" description="Tc1-like transposase DDE" evidence="1">
    <location>
        <begin position="20"/>
        <end position="157"/>
    </location>
</feature>